<dbReference type="Proteomes" id="UP001590951">
    <property type="component" value="Unassembled WGS sequence"/>
</dbReference>
<sequence>MALDLVIVALPLPTIWTLQMPLRRKIGVSFLFSLGLRTIGIMAWRIQSTVQAIKSSGVLYHLYFTTIQSHLEIWLGIIGASLPKLAPIASKLVVPAFSRFLSSRRKLAVPSGSDKNAIRTISGSGDDVPLQRTGFSRLDGKSLVGFGDV</sequence>
<comment type="subcellular location">
    <subcellularLocation>
        <location evidence="1">Membrane</location>
        <topology evidence="1">Multi-pass membrane protein</topology>
    </subcellularLocation>
</comment>
<evidence type="ECO:0000259" key="6">
    <source>
        <dbReference type="Pfam" id="PF20684"/>
    </source>
</evidence>
<evidence type="ECO:0000256" key="2">
    <source>
        <dbReference type="ARBA" id="ARBA00022692"/>
    </source>
</evidence>
<evidence type="ECO:0000256" key="1">
    <source>
        <dbReference type="ARBA" id="ARBA00004141"/>
    </source>
</evidence>
<proteinExistence type="inferred from homology"/>
<keyword evidence="2" id="KW-0812">Transmembrane</keyword>
<dbReference type="InterPro" id="IPR052337">
    <property type="entry name" value="SAT4-like"/>
</dbReference>
<evidence type="ECO:0000256" key="3">
    <source>
        <dbReference type="ARBA" id="ARBA00022989"/>
    </source>
</evidence>
<dbReference type="EMBL" id="JBHFEH010000002">
    <property type="protein sequence ID" value="KAL2058708.1"/>
    <property type="molecule type" value="Genomic_DNA"/>
</dbReference>
<dbReference type="PANTHER" id="PTHR33048">
    <property type="entry name" value="PTH11-LIKE INTEGRAL MEMBRANE PROTEIN (AFU_ORTHOLOGUE AFUA_5G11245)"/>
    <property type="match status" value="1"/>
</dbReference>
<feature type="domain" description="Rhodopsin" evidence="6">
    <location>
        <begin position="1"/>
        <end position="90"/>
    </location>
</feature>
<keyword evidence="8" id="KW-1185">Reference proteome</keyword>
<keyword evidence="4" id="KW-0472">Membrane</keyword>
<comment type="similarity">
    <text evidence="5">Belongs to the SAT4 family.</text>
</comment>
<accession>A0ABR4BLN7</accession>
<evidence type="ECO:0000313" key="7">
    <source>
        <dbReference type="EMBL" id="KAL2058708.1"/>
    </source>
</evidence>
<evidence type="ECO:0000256" key="4">
    <source>
        <dbReference type="ARBA" id="ARBA00023136"/>
    </source>
</evidence>
<protein>
    <recommendedName>
        <fullName evidence="6">Rhodopsin domain-containing protein</fullName>
    </recommendedName>
</protein>
<evidence type="ECO:0000313" key="8">
    <source>
        <dbReference type="Proteomes" id="UP001590951"/>
    </source>
</evidence>
<keyword evidence="3" id="KW-1133">Transmembrane helix</keyword>
<comment type="caution">
    <text evidence="7">The sequence shown here is derived from an EMBL/GenBank/DDBJ whole genome shotgun (WGS) entry which is preliminary data.</text>
</comment>
<name>A0ABR4BLN7_9LECA</name>
<dbReference type="InterPro" id="IPR049326">
    <property type="entry name" value="Rhodopsin_dom_fungi"/>
</dbReference>
<gene>
    <name evidence="7" type="ORF">ABVK25_001438</name>
</gene>
<evidence type="ECO:0000256" key="5">
    <source>
        <dbReference type="ARBA" id="ARBA00038359"/>
    </source>
</evidence>
<dbReference type="Pfam" id="PF20684">
    <property type="entry name" value="Fung_rhodopsin"/>
    <property type="match status" value="1"/>
</dbReference>
<reference evidence="7 8" key="1">
    <citation type="submission" date="2024-09" db="EMBL/GenBank/DDBJ databases">
        <title>Rethinking Asexuality: The Enigmatic Case of Functional Sexual Genes in Lepraria (Stereocaulaceae).</title>
        <authorList>
            <person name="Doellman M."/>
            <person name="Sun Y."/>
            <person name="Barcenas-Pena A."/>
            <person name="Lumbsch H.T."/>
            <person name="Grewe F."/>
        </authorList>
    </citation>
    <scope>NUCLEOTIDE SEQUENCE [LARGE SCALE GENOMIC DNA]</scope>
    <source>
        <strain evidence="7 8">Grewe 0041</strain>
    </source>
</reference>
<dbReference type="PANTHER" id="PTHR33048:SF47">
    <property type="entry name" value="INTEGRAL MEMBRANE PROTEIN-RELATED"/>
    <property type="match status" value="1"/>
</dbReference>
<organism evidence="7 8">
    <name type="scientific">Lepraria finkii</name>
    <dbReference type="NCBI Taxonomy" id="1340010"/>
    <lineage>
        <taxon>Eukaryota</taxon>
        <taxon>Fungi</taxon>
        <taxon>Dikarya</taxon>
        <taxon>Ascomycota</taxon>
        <taxon>Pezizomycotina</taxon>
        <taxon>Lecanoromycetes</taxon>
        <taxon>OSLEUM clade</taxon>
        <taxon>Lecanoromycetidae</taxon>
        <taxon>Lecanorales</taxon>
        <taxon>Lecanorineae</taxon>
        <taxon>Stereocaulaceae</taxon>
        <taxon>Lepraria</taxon>
    </lineage>
</organism>